<evidence type="ECO:0000313" key="2">
    <source>
        <dbReference type="Proteomes" id="UP000800093"/>
    </source>
</evidence>
<evidence type="ECO:0000313" key="1">
    <source>
        <dbReference type="EMBL" id="KAF2266223.1"/>
    </source>
</evidence>
<reference evidence="2" key="1">
    <citation type="journal article" date="2020" name="Stud. Mycol.">
        <title>101 Dothideomycetes genomes: A test case for predicting lifestyles and emergence of pathogens.</title>
        <authorList>
            <person name="Haridas S."/>
            <person name="Albert R."/>
            <person name="Binder M."/>
            <person name="Bloem J."/>
            <person name="LaButti K."/>
            <person name="Salamov A."/>
            <person name="Andreopoulos B."/>
            <person name="Baker S."/>
            <person name="Barry K."/>
            <person name="Bills G."/>
            <person name="Bluhm B."/>
            <person name="Cannon C."/>
            <person name="Castanera R."/>
            <person name="Culley D."/>
            <person name="Daum C."/>
            <person name="Ezra D."/>
            <person name="Gonzalez J."/>
            <person name="Henrissat B."/>
            <person name="Kuo A."/>
            <person name="Liang C."/>
            <person name="Lipzen A."/>
            <person name="Lutzoni F."/>
            <person name="Magnuson J."/>
            <person name="Mondo S."/>
            <person name="Nolan M."/>
            <person name="Ohm R."/>
            <person name="Pangilinan J."/>
            <person name="Park H.-J."/>
            <person name="Ramirez L."/>
            <person name="Alfaro M."/>
            <person name="Sun H."/>
            <person name="Tritt A."/>
            <person name="Yoshinaga Y."/>
            <person name="Zwiers L.-H."/>
            <person name="Turgeon B."/>
            <person name="Goodwin S."/>
            <person name="Spatafora J."/>
            <person name="Crous P."/>
            <person name="Grigoriev I."/>
        </authorList>
    </citation>
    <scope>NUCLEOTIDE SEQUENCE [LARGE SCALE GENOMIC DNA]</scope>
    <source>
        <strain evidence="2">CBS 304.66</strain>
    </source>
</reference>
<comment type="caution">
    <text evidence="1">The sequence shown here is derived from an EMBL/GenBank/DDBJ whole genome shotgun (WGS) entry which is preliminary data.</text>
</comment>
<dbReference type="Proteomes" id="UP000800093">
    <property type="component" value="Unassembled WGS sequence"/>
</dbReference>
<keyword evidence="2" id="KW-1185">Reference proteome</keyword>
<dbReference type="AlphaFoldDB" id="A0A9P4KEI6"/>
<dbReference type="OrthoDB" id="5273928at2759"/>
<sequence length="392" mass="45330">MLERYDRKTGQVYVETTAPAVRSMVTTWTSTVSGKKRNPKMYRNSRIGSASLYDSAFRSCVWNIDLFMPEALRYYGWTFAEKIYKHLKETDNLSLTAWTIFRRAFPKEVHCDFHINVPERRGAHPHLISSFTSRISSFYFACLTFLCIRNLRLTKDNLMELTNISNLAVLVLEQESDGIYGNCDSDIDGRFIKTWGRAVHEKKAFKELKVLSLKNFTAGLLDFLQGVTAFPALFICNFDSWYARKDIEEFIRDERVFNNGRWRQMLTNGTRNDGHNGNPEITWWRRDITIHRKMQIFYDLAASHLQQPSIKKARQAAMSIDYGDSKSLRYSMSYSSWFVRILPSKTELTQPPKRAQDIGVGNGPCVATENKKRKVRQLKRADLGLVLGSLGH</sequence>
<organism evidence="1 2">
    <name type="scientific">Lojkania enalia</name>
    <dbReference type="NCBI Taxonomy" id="147567"/>
    <lineage>
        <taxon>Eukaryota</taxon>
        <taxon>Fungi</taxon>
        <taxon>Dikarya</taxon>
        <taxon>Ascomycota</taxon>
        <taxon>Pezizomycotina</taxon>
        <taxon>Dothideomycetes</taxon>
        <taxon>Pleosporomycetidae</taxon>
        <taxon>Pleosporales</taxon>
        <taxon>Pleosporales incertae sedis</taxon>
        <taxon>Lojkania</taxon>
    </lineage>
</organism>
<dbReference type="EMBL" id="ML986600">
    <property type="protein sequence ID" value="KAF2266223.1"/>
    <property type="molecule type" value="Genomic_DNA"/>
</dbReference>
<protein>
    <submittedName>
        <fullName evidence="1">Uncharacterized protein</fullName>
    </submittedName>
</protein>
<gene>
    <name evidence="1" type="ORF">CC78DRAFT_161966</name>
</gene>
<name>A0A9P4KEI6_9PLEO</name>
<accession>A0A9P4KEI6</accession>
<proteinExistence type="predicted"/>